<dbReference type="PANTHER" id="PTHR47657:SF7">
    <property type="entry name" value="STEROL REGULATORY ELEMENT-BINDING PROTEIN ECM22"/>
    <property type="match status" value="1"/>
</dbReference>
<dbReference type="OMA" id="LWRIEVP"/>
<reference evidence="3 4" key="1">
    <citation type="journal article" date="2016" name="Appl. Microbiol. Biotechnol.">
        <title>Characterization of T-DNA insertion mutants with decreased virulence in the entomopathogenic fungus Beauveria bassiana JEF-007.</title>
        <authorList>
            <person name="Kim S."/>
            <person name="Lee S.J."/>
            <person name="Nai Y.S."/>
            <person name="Yu J.S."/>
            <person name="Lee M.R."/>
            <person name="Yang Y.T."/>
            <person name="Kim J.S."/>
        </authorList>
    </citation>
    <scope>NUCLEOTIDE SEQUENCE [LARGE SCALE GENOMIC DNA]</scope>
    <source>
        <strain evidence="3 4">JEF-007</strain>
    </source>
</reference>
<evidence type="ECO:0000313" key="3">
    <source>
        <dbReference type="EMBL" id="PMB65105.1"/>
    </source>
</evidence>
<proteinExistence type="predicted"/>
<protein>
    <submittedName>
        <fullName evidence="3">Sterol uptake control protein 2</fullName>
    </submittedName>
</protein>
<name>A0A2N6NCV0_BEABA</name>
<comment type="caution">
    <text evidence="3">The sequence shown here is derived from an EMBL/GenBank/DDBJ whole genome shotgun (WGS) entry which is preliminary data.</text>
</comment>
<dbReference type="InterPro" id="IPR052400">
    <property type="entry name" value="Zn2-C6_fungal_TF"/>
</dbReference>
<accession>A0A2N6NCV0</accession>
<feature type="compositionally biased region" description="Low complexity" evidence="2">
    <location>
        <begin position="10"/>
        <end position="20"/>
    </location>
</feature>
<dbReference type="InterPro" id="IPR021858">
    <property type="entry name" value="Fun_TF"/>
</dbReference>
<gene>
    <name evidence="3" type="primary">UPC2_0</name>
    <name evidence="3" type="ORF">BM221_009293</name>
</gene>
<dbReference type="AlphaFoldDB" id="A0A2N6NCV0"/>
<evidence type="ECO:0000256" key="1">
    <source>
        <dbReference type="ARBA" id="ARBA00023242"/>
    </source>
</evidence>
<dbReference type="Pfam" id="PF11951">
    <property type="entry name" value="Fungal_trans_2"/>
    <property type="match status" value="1"/>
</dbReference>
<dbReference type="EMBL" id="MRVG01000011">
    <property type="protein sequence ID" value="PMB65105.1"/>
    <property type="molecule type" value="Genomic_DNA"/>
</dbReference>
<evidence type="ECO:0000313" key="4">
    <source>
        <dbReference type="Proteomes" id="UP000235728"/>
    </source>
</evidence>
<evidence type="ECO:0000256" key="2">
    <source>
        <dbReference type="SAM" id="MobiDB-lite"/>
    </source>
</evidence>
<sequence>MFSAVPDPSPSQSAVSESSQIVDAGLTDRTREQKPASSRRSHAKSRTGCKTCKARKIKASFYCQFLAESGVCPNFLNQNESALALNMLDLKLMHHFSTSTYATLFSSRTVRHFWRGEAVQSALKYDYVMRAMLAVSALHLAHHSPEKREQYISTALTYHRLASREAMSLMSDVDEEHAGSLFLFSVLTIFFALGGPSQPSDGLLLFGESSFPEWLFLLQGTKSLIEMLGPPGSRGPVEPFLAHARQSPLWKDPRPETGDASDMMDAMAELEMLVCSTVDDSEALRIYKYAIKELRMVAMVFLQESQADITDAFTWIYLVLDDFLPLLKVPTQEAIAIFSYFCVLLKKLDMHWWIQGWGDRLIRRAHDMLDSEHKSWIAWPVEEIGCVLST</sequence>
<organism evidence="3 4">
    <name type="scientific">Beauveria bassiana</name>
    <name type="common">White muscardine disease fungus</name>
    <name type="synonym">Tritirachium shiotae</name>
    <dbReference type="NCBI Taxonomy" id="176275"/>
    <lineage>
        <taxon>Eukaryota</taxon>
        <taxon>Fungi</taxon>
        <taxon>Dikarya</taxon>
        <taxon>Ascomycota</taxon>
        <taxon>Pezizomycotina</taxon>
        <taxon>Sordariomycetes</taxon>
        <taxon>Hypocreomycetidae</taxon>
        <taxon>Hypocreales</taxon>
        <taxon>Cordycipitaceae</taxon>
        <taxon>Beauveria</taxon>
    </lineage>
</organism>
<dbReference type="PANTHER" id="PTHR47657">
    <property type="entry name" value="STEROL REGULATORY ELEMENT-BINDING PROTEIN ECM22"/>
    <property type="match status" value="1"/>
</dbReference>
<keyword evidence="1" id="KW-0539">Nucleus</keyword>
<feature type="region of interest" description="Disordered" evidence="2">
    <location>
        <begin position="1"/>
        <end position="45"/>
    </location>
</feature>
<dbReference type="Proteomes" id="UP000235728">
    <property type="component" value="Unassembled WGS sequence"/>
</dbReference>
<dbReference type="GO" id="GO:0000981">
    <property type="term" value="F:DNA-binding transcription factor activity, RNA polymerase II-specific"/>
    <property type="evidence" value="ECO:0007669"/>
    <property type="project" value="TreeGrafter"/>
</dbReference>